<dbReference type="InterPro" id="IPR000719">
    <property type="entry name" value="Prot_kinase_dom"/>
</dbReference>
<keyword evidence="8" id="KW-1185">Reference proteome</keyword>
<dbReference type="AlphaFoldDB" id="A0A2P1PP24"/>
<evidence type="ECO:0000313" key="8">
    <source>
        <dbReference type="Proteomes" id="UP000241074"/>
    </source>
</evidence>
<evidence type="ECO:0000256" key="1">
    <source>
        <dbReference type="ARBA" id="ARBA00022679"/>
    </source>
</evidence>
<dbReference type="Gene3D" id="1.25.40.10">
    <property type="entry name" value="Tetratricopeptide repeat domain"/>
    <property type="match status" value="1"/>
</dbReference>
<dbReference type="KEGG" id="xba:C7S18_04885"/>
<dbReference type="Proteomes" id="UP000241074">
    <property type="component" value="Chromosome"/>
</dbReference>
<gene>
    <name evidence="7" type="ORF">C7S18_04885</name>
</gene>
<keyword evidence="1" id="KW-0808">Transferase</keyword>
<dbReference type="SUPFAM" id="SSF56112">
    <property type="entry name" value="Protein kinase-like (PK-like)"/>
    <property type="match status" value="1"/>
</dbReference>
<dbReference type="Pfam" id="PF00069">
    <property type="entry name" value="Pkinase"/>
    <property type="match status" value="1"/>
</dbReference>
<dbReference type="InterPro" id="IPR011990">
    <property type="entry name" value="TPR-like_helical_dom_sf"/>
</dbReference>
<dbReference type="OrthoDB" id="9801841at2"/>
<dbReference type="Pfam" id="PF13374">
    <property type="entry name" value="TPR_10"/>
    <property type="match status" value="2"/>
</dbReference>
<dbReference type="InterPro" id="IPR017441">
    <property type="entry name" value="Protein_kinase_ATP_BS"/>
</dbReference>
<feature type="binding site" evidence="5">
    <location>
        <position position="108"/>
    </location>
    <ligand>
        <name>ATP</name>
        <dbReference type="ChEBI" id="CHEBI:30616"/>
    </ligand>
</feature>
<dbReference type="Gene3D" id="3.30.200.20">
    <property type="entry name" value="Phosphorylase Kinase, domain 1"/>
    <property type="match status" value="1"/>
</dbReference>
<evidence type="ECO:0000313" key="7">
    <source>
        <dbReference type="EMBL" id="AVP96577.1"/>
    </source>
</evidence>
<dbReference type="GO" id="GO:0004674">
    <property type="term" value="F:protein serine/threonine kinase activity"/>
    <property type="evidence" value="ECO:0007669"/>
    <property type="project" value="TreeGrafter"/>
</dbReference>
<dbReference type="SMART" id="SM00220">
    <property type="entry name" value="S_TKc"/>
    <property type="match status" value="1"/>
</dbReference>
<dbReference type="GO" id="GO:0005524">
    <property type="term" value="F:ATP binding"/>
    <property type="evidence" value="ECO:0007669"/>
    <property type="project" value="UniProtKB-UniRule"/>
</dbReference>
<evidence type="ECO:0000256" key="2">
    <source>
        <dbReference type="ARBA" id="ARBA00022741"/>
    </source>
</evidence>
<evidence type="ECO:0000256" key="3">
    <source>
        <dbReference type="ARBA" id="ARBA00022777"/>
    </source>
</evidence>
<dbReference type="InterPro" id="IPR008271">
    <property type="entry name" value="Ser/Thr_kinase_AS"/>
</dbReference>
<evidence type="ECO:0000259" key="6">
    <source>
        <dbReference type="PROSITE" id="PS50011"/>
    </source>
</evidence>
<reference evidence="7 8" key="2">
    <citation type="submission" date="2018-03" db="EMBL/GenBank/DDBJ databases">
        <authorList>
            <person name="Keele B.F."/>
        </authorList>
    </citation>
    <scope>NUCLEOTIDE SEQUENCE [LARGE SCALE GENOMIC DNA]</scope>
    <source>
        <strain evidence="7 8">D13</strain>
    </source>
</reference>
<dbReference type="SUPFAM" id="SSF48452">
    <property type="entry name" value="TPR-like"/>
    <property type="match status" value="1"/>
</dbReference>
<feature type="domain" description="Protein kinase" evidence="6">
    <location>
        <begin position="78"/>
        <end position="347"/>
    </location>
</feature>
<dbReference type="PANTHER" id="PTHR43289:SF34">
    <property type="entry name" value="SERINE_THREONINE-PROTEIN KINASE YBDM-RELATED"/>
    <property type="match status" value="1"/>
</dbReference>
<keyword evidence="2 5" id="KW-0547">Nucleotide-binding</keyword>
<accession>A0A2P1PP24</accession>
<reference evidence="7 8" key="1">
    <citation type="submission" date="2018-03" db="EMBL/GenBank/DDBJ databases">
        <title>Ahniella affigens gen. nov., sp. nov., a gammaproteobacterium isolated from sandy soil near a stream.</title>
        <authorList>
            <person name="Ko Y."/>
            <person name="Kim J.-H."/>
        </authorList>
    </citation>
    <scope>NUCLEOTIDE SEQUENCE [LARGE SCALE GENOMIC DNA]</scope>
    <source>
        <strain evidence="7 8">D13</strain>
    </source>
</reference>
<dbReference type="PROSITE" id="PS00108">
    <property type="entry name" value="PROTEIN_KINASE_ST"/>
    <property type="match status" value="1"/>
</dbReference>
<sequence length="842" mass="93805">MSDRFSQVRELFALALEQPASEREAFVRMHASDPAIATEVLRLMGLDEQPQIHTLQGVQAMADAEAAPLAQGRRVGKFELFEVLGEGGMGQVYRARRVDGPEHWVALKLMRRGLFNAASESRFLAEQQFLARLNHPNIAHYIDSGSDTYGHVYVAMELVQGQRLLDYAKAQQLNAKQRVALFRQLLSAVSYAHRQLIIHRDLKQANVLVTADGVVKLLDFGIAKLLQDQSQMTGTIERLYTPTCAAPEQIRGEPCDVTTDVYALGVLLYELIAGKSIFDTEGKTPGEFENLVLNVPPPDMKSRVHPDLGCTDIPTDLERIVAKAIRKEPNRRYGSVEQLDADLERLLNNEPVSVSGNGFLYRTQKFLSRNKLASGLTALIAIAVLSGLVITLQQNREIRAERDRANLALDAMKQAFLGADPGGEAGGEVTARQILQKSAENLDALIASNDQSFLDLATVLFEVQISMGLFDDAQRTYQRLGEDSYRYHSRICLLSARLLVEQDRSSEAAERLSHCTPATPDEANIELIASARIARYQDRIAEAFKLFQEAQQTLPASHPDWLLSVTNQKVMLLNQRRVAEALNLLGAAIEKAKQELGPNHVTIARLELLEFHALARSGRRADFEARIPEVLQTMRTRFGEISAPVATAENTVGSYFGTLEEHSAAVPHFERAHEIYNAMFGPDHLRTLKIRANLVVWRAFAGAPTQTVRTDFEDLIARTDQPGLEAMPGFVRTEYVRWLTNQGESEQALRVALSIPPSILAQTSSDSKGRRIEFLIQNYWAASCSKDDSGFFGRSEVCKSFPRLDSLCHNARKVICAYPSDPFRRLLSEGLHPDLSTPRRSL</sequence>
<keyword evidence="3" id="KW-0418">Kinase</keyword>
<name>A0A2P1PP24_9GAMM</name>
<evidence type="ECO:0000256" key="5">
    <source>
        <dbReference type="PROSITE-ProRule" id="PRU10141"/>
    </source>
</evidence>
<protein>
    <recommendedName>
        <fullName evidence="6">Protein kinase domain-containing protein</fullName>
    </recommendedName>
</protein>
<keyword evidence="4 5" id="KW-0067">ATP-binding</keyword>
<dbReference type="PANTHER" id="PTHR43289">
    <property type="entry name" value="MITOGEN-ACTIVATED PROTEIN KINASE KINASE KINASE 20-RELATED"/>
    <property type="match status" value="1"/>
</dbReference>
<dbReference type="InterPro" id="IPR011009">
    <property type="entry name" value="Kinase-like_dom_sf"/>
</dbReference>
<evidence type="ECO:0000256" key="4">
    <source>
        <dbReference type="ARBA" id="ARBA00022840"/>
    </source>
</evidence>
<proteinExistence type="predicted"/>
<dbReference type="EMBL" id="CP027860">
    <property type="protein sequence ID" value="AVP96577.1"/>
    <property type="molecule type" value="Genomic_DNA"/>
</dbReference>
<dbReference type="PROSITE" id="PS50011">
    <property type="entry name" value="PROTEIN_KINASE_DOM"/>
    <property type="match status" value="1"/>
</dbReference>
<dbReference type="PROSITE" id="PS00107">
    <property type="entry name" value="PROTEIN_KINASE_ATP"/>
    <property type="match status" value="1"/>
</dbReference>
<dbReference type="CDD" id="cd14014">
    <property type="entry name" value="STKc_PknB_like"/>
    <property type="match status" value="1"/>
</dbReference>
<dbReference type="Gene3D" id="1.10.510.10">
    <property type="entry name" value="Transferase(Phosphotransferase) domain 1"/>
    <property type="match status" value="1"/>
</dbReference>
<organism evidence="7 8">
    <name type="scientific">Ahniella affigens</name>
    <dbReference type="NCBI Taxonomy" id="2021234"/>
    <lineage>
        <taxon>Bacteria</taxon>
        <taxon>Pseudomonadati</taxon>
        <taxon>Pseudomonadota</taxon>
        <taxon>Gammaproteobacteria</taxon>
        <taxon>Lysobacterales</taxon>
        <taxon>Rhodanobacteraceae</taxon>
        <taxon>Ahniella</taxon>
    </lineage>
</organism>